<dbReference type="InterPro" id="IPR015421">
    <property type="entry name" value="PyrdxlP-dep_Trfase_major"/>
</dbReference>
<dbReference type="Gene3D" id="3.40.640.10">
    <property type="entry name" value="Type I PLP-dependent aspartate aminotransferase-like (Major domain)"/>
    <property type="match status" value="1"/>
</dbReference>
<dbReference type="PROSITE" id="PS00105">
    <property type="entry name" value="AA_TRANSFER_CLASS_1"/>
    <property type="match status" value="1"/>
</dbReference>
<dbReference type="InterPro" id="IPR015424">
    <property type="entry name" value="PyrdxlP-dep_Trfase"/>
</dbReference>
<evidence type="ECO:0000256" key="2">
    <source>
        <dbReference type="ARBA" id="ARBA00022898"/>
    </source>
</evidence>
<proteinExistence type="inferred from homology"/>
<dbReference type="PANTHER" id="PTHR43510">
    <property type="entry name" value="AMINOTRANSFERASE FUNCTION, HYPOTHETICAL (EUROFUNG)"/>
    <property type="match status" value="1"/>
</dbReference>
<evidence type="ECO:0000259" key="3">
    <source>
        <dbReference type="Pfam" id="PF00155"/>
    </source>
</evidence>
<sequence length="381" mass="42681">MVKQEPFAVEQFMDKYETGIIYNMGETCVDSLTIPEIIGSDKLASAKIAQDLLNTKLTYGHIKGSPELREGIAALYEGSGITADDVVVTNGAIAANFLCFYTLVNPQDHVIVVAPSYQQLLSVPKMFGGNVDLFHVRSEDSYKPRLDLLRSMIASNDTKLLVINNPNNPTGFVWENDILAEIVALCKQYDVTILCDEVYRPLYHFEAKEPVKSIVSFGFDKTISTGSMSKAFSLAGLRVGWIVTKNADFIKGFWEKRDYNTISVLMLDDYVASIALQNVDRILERNHAICRKNLEFLQAFVDNNHEKVSWVRPRGGSTCFIKLDIGITSMEFAEELIAKYKTLVVPGEVFGSEGWLRIGFGNSTHDIEEGIKCLEKLLKKY</sequence>
<dbReference type="EMBL" id="CP034460">
    <property type="protein sequence ID" value="QBM90015.1"/>
    <property type="molecule type" value="Genomic_DNA"/>
</dbReference>
<protein>
    <submittedName>
        <fullName evidence="4">Aspartate/methionine/tyrosine aminotransferase</fullName>
    </submittedName>
</protein>
<reference evidence="5" key="1">
    <citation type="submission" date="2019-03" db="EMBL/GenBank/DDBJ databases">
        <title>Snf2 controls pulcherriminic acid biosynthesis and connects pigmentation and antifungal activity of the yeast Metschnikowia pulcherrima.</title>
        <authorList>
            <person name="Gore-Lloyd D."/>
            <person name="Sumann I."/>
            <person name="Brachmann A.O."/>
            <person name="Schneeberger K."/>
            <person name="Ortiz-Merino R.A."/>
            <person name="Moreno-Beltran M."/>
            <person name="Schlaefli M."/>
            <person name="Kirner P."/>
            <person name="Santos Kron A."/>
            <person name="Wolfe K.H."/>
            <person name="Piel J."/>
            <person name="Ahrens C.H."/>
            <person name="Henk D."/>
            <person name="Freimoser F.M."/>
        </authorList>
    </citation>
    <scope>NUCLEOTIDE SEQUENCE [LARGE SCALE GENOMIC DNA]</scope>
    <source>
        <strain evidence="5">APC 1.2</strain>
    </source>
</reference>
<dbReference type="Pfam" id="PF00155">
    <property type="entry name" value="Aminotran_1_2"/>
    <property type="match status" value="1"/>
</dbReference>
<name>A0A4P6XT77_9ASCO</name>
<evidence type="ECO:0000313" key="5">
    <source>
        <dbReference type="Proteomes" id="UP000292447"/>
    </source>
</evidence>
<evidence type="ECO:0000313" key="4">
    <source>
        <dbReference type="EMBL" id="QBM90015.1"/>
    </source>
</evidence>
<dbReference type="AlphaFoldDB" id="A0A4P6XT77"/>
<organism evidence="4 5">
    <name type="scientific">Metschnikowia aff. pulcherrima</name>
    <dbReference type="NCBI Taxonomy" id="2163413"/>
    <lineage>
        <taxon>Eukaryota</taxon>
        <taxon>Fungi</taxon>
        <taxon>Dikarya</taxon>
        <taxon>Ascomycota</taxon>
        <taxon>Saccharomycotina</taxon>
        <taxon>Pichiomycetes</taxon>
        <taxon>Metschnikowiaceae</taxon>
        <taxon>Metschnikowia</taxon>
    </lineage>
</organism>
<dbReference type="InterPro" id="IPR015422">
    <property type="entry name" value="PyrdxlP-dep_Trfase_small"/>
</dbReference>
<dbReference type="Proteomes" id="UP000292447">
    <property type="component" value="Chromosome V"/>
</dbReference>
<dbReference type="Gene3D" id="3.90.1150.10">
    <property type="entry name" value="Aspartate Aminotransferase, domain 1"/>
    <property type="match status" value="1"/>
</dbReference>
<dbReference type="GO" id="GO:0030170">
    <property type="term" value="F:pyridoxal phosphate binding"/>
    <property type="evidence" value="ECO:0007669"/>
    <property type="project" value="InterPro"/>
</dbReference>
<dbReference type="GO" id="GO:0008483">
    <property type="term" value="F:transaminase activity"/>
    <property type="evidence" value="ECO:0007669"/>
    <property type="project" value="UniProtKB-KW"/>
</dbReference>
<keyword evidence="4" id="KW-0808">Transferase</keyword>
<dbReference type="InterPro" id="IPR004839">
    <property type="entry name" value="Aminotransferase_I/II_large"/>
</dbReference>
<dbReference type="SUPFAM" id="SSF53383">
    <property type="entry name" value="PLP-dependent transferases"/>
    <property type="match status" value="1"/>
</dbReference>
<dbReference type="STRING" id="2163413.A0A4P6XT77"/>
<comment type="similarity">
    <text evidence="1">Belongs to the class-I pyridoxal-phosphate-dependent aminotransferase family.</text>
</comment>
<dbReference type="InterPro" id="IPR004838">
    <property type="entry name" value="NHTrfase_class1_PyrdxlP-BS"/>
</dbReference>
<dbReference type="PANTHER" id="PTHR43510:SF1">
    <property type="entry name" value="AMINOTRANSFERASE FUNCTION, HYPOTHETICAL (EUROFUNG)"/>
    <property type="match status" value="1"/>
</dbReference>
<keyword evidence="5" id="KW-1185">Reference proteome</keyword>
<keyword evidence="2" id="KW-0663">Pyridoxal phosphate</keyword>
<accession>A0A4P6XT77</accession>
<dbReference type="CDD" id="cd00609">
    <property type="entry name" value="AAT_like"/>
    <property type="match status" value="1"/>
</dbReference>
<evidence type="ECO:0000256" key="1">
    <source>
        <dbReference type="ARBA" id="ARBA00007441"/>
    </source>
</evidence>
<keyword evidence="4" id="KW-0032">Aminotransferase</keyword>
<feature type="domain" description="Aminotransferase class I/classII large" evidence="3">
    <location>
        <begin position="54"/>
        <end position="371"/>
    </location>
</feature>
<gene>
    <name evidence="4" type="primary">MPUL0E02530</name>
    <name evidence="4" type="ORF">METSCH_E02530</name>
</gene>